<feature type="compositionally biased region" description="Polar residues" evidence="1">
    <location>
        <begin position="63"/>
        <end position="72"/>
    </location>
</feature>
<dbReference type="EMBL" id="NXNI01000001">
    <property type="protein sequence ID" value="PCR90547.1"/>
    <property type="molecule type" value="Genomic_DNA"/>
</dbReference>
<name>A0A2A5QUN9_9EURY</name>
<feature type="region of interest" description="Disordered" evidence="1">
    <location>
        <begin position="52"/>
        <end position="72"/>
    </location>
</feature>
<dbReference type="Proteomes" id="UP000219689">
    <property type="component" value="Unassembled WGS sequence"/>
</dbReference>
<evidence type="ECO:0000313" key="3">
    <source>
        <dbReference type="Proteomes" id="UP000219689"/>
    </source>
</evidence>
<sequence>MTEHGVTTETALPYARIGTVIGRPNVSSFTHWAAAVLGRIRVEIVVPISIDSGSKRQRRSAEPSPSGSAAIR</sequence>
<organism evidence="2 3">
    <name type="scientific">Natrinema ejinorense</name>
    <dbReference type="NCBI Taxonomy" id="373386"/>
    <lineage>
        <taxon>Archaea</taxon>
        <taxon>Methanobacteriati</taxon>
        <taxon>Methanobacteriota</taxon>
        <taxon>Stenosarchaea group</taxon>
        <taxon>Halobacteria</taxon>
        <taxon>Halobacteriales</taxon>
        <taxon>Natrialbaceae</taxon>
        <taxon>Natrinema</taxon>
    </lineage>
</organism>
<gene>
    <name evidence="2" type="ORF">CP557_08490</name>
</gene>
<reference evidence="2 3" key="1">
    <citation type="submission" date="2017-09" db="EMBL/GenBank/DDBJ databases">
        <title>Genome sequences of Natrinema ejinorence JCM 13890T.</title>
        <authorList>
            <person name="Roh S.W."/>
            <person name="Kim Y.B."/>
            <person name="Kim J.Y."/>
        </authorList>
    </citation>
    <scope>NUCLEOTIDE SEQUENCE [LARGE SCALE GENOMIC DNA]</scope>
    <source>
        <strain evidence="2 3">JCM 13890</strain>
    </source>
</reference>
<keyword evidence="3" id="KW-1185">Reference proteome</keyword>
<comment type="caution">
    <text evidence="2">The sequence shown here is derived from an EMBL/GenBank/DDBJ whole genome shotgun (WGS) entry which is preliminary data.</text>
</comment>
<dbReference type="AlphaFoldDB" id="A0A2A5QUN9"/>
<evidence type="ECO:0000256" key="1">
    <source>
        <dbReference type="SAM" id="MobiDB-lite"/>
    </source>
</evidence>
<proteinExistence type="predicted"/>
<accession>A0A2A5QUN9</accession>
<protein>
    <submittedName>
        <fullName evidence="2">Uncharacterized protein</fullName>
    </submittedName>
</protein>
<evidence type="ECO:0000313" key="2">
    <source>
        <dbReference type="EMBL" id="PCR90547.1"/>
    </source>
</evidence>